<keyword evidence="4" id="KW-1185">Reference proteome</keyword>
<keyword evidence="1" id="KW-0680">Restriction system</keyword>
<sequence>MNQAPAQKYFEEMAEGSWQVGINKSTILSLKISIPDIEKQYKVVALANTFLKEKEILQALIENRETQIKGVAQQLL</sequence>
<dbReference type="EMBL" id="JAQOMS010000002">
    <property type="protein sequence ID" value="MDC2890375.1"/>
    <property type="molecule type" value="Genomic_DNA"/>
</dbReference>
<dbReference type="InterPro" id="IPR044946">
    <property type="entry name" value="Restrct_endonuc_typeI_TRD_sf"/>
</dbReference>
<dbReference type="Gene3D" id="3.90.220.20">
    <property type="entry name" value="DNA methylase specificity domains"/>
    <property type="match status" value="1"/>
</dbReference>
<gene>
    <name evidence="3" type="ORF">PN838_18445</name>
</gene>
<comment type="caution">
    <text evidence="3">The sequence shown here is derived from an EMBL/GenBank/DDBJ whole genome shotgun (WGS) entry which is preliminary data.</text>
</comment>
<dbReference type="SUPFAM" id="SSF116734">
    <property type="entry name" value="DNA methylase specificity domain"/>
    <property type="match status" value="1"/>
</dbReference>
<protein>
    <recommendedName>
        <fullName evidence="5">Type I restriction modification DNA specificity domain-containing protein</fullName>
    </recommendedName>
</protein>
<proteinExistence type="predicted"/>
<evidence type="ECO:0000256" key="1">
    <source>
        <dbReference type="ARBA" id="ARBA00022747"/>
    </source>
</evidence>
<evidence type="ECO:0000256" key="2">
    <source>
        <dbReference type="ARBA" id="ARBA00023125"/>
    </source>
</evidence>
<reference evidence="3 4" key="1">
    <citation type="submission" date="2023-01" db="EMBL/GenBank/DDBJ databases">
        <title>Psychrosphaera sp. nov., isolated from marine algae.</title>
        <authorList>
            <person name="Bayburt H."/>
            <person name="Choi B.J."/>
            <person name="Kim J.M."/>
            <person name="Choi D.G."/>
            <person name="Jeon C.O."/>
        </authorList>
    </citation>
    <scope>NUCLEOTIDE SEQUENCE [LARGE SCALE GENOMIC DNA]</scope>
    <source>
        <strain evidence="3 4">G1-22</strain>
    </source>
</reference>
<dbReference type="RefSeq" id="WP_272181587.1">
    <property type="nucleotide sequence ID" value="NZ_JAQOMS010000002.1"/>
</dbReference>
<keyword evidence="2" id="KW-0238">DNA-binding</keyword>
<evidence type="ECO:0008006" key="5">
    <source>
        <dbReference type="Google" id="ProtNLM"/>
    </source>
</evidence>
<evidence type="ECO:0000313" key="3">
    <source>
        <dbReference type="EMBL" id="MDC2890375.1"/>
    </source>
</evidence>
<name>A0ABT5FGZ5_9GAMM</name>
<evidence type="ECO:0000313" key="4">
    <source>
        <dbReference type="Proteomes" id="UP001528411"/>
    </source>
</evidence>
<dbReference type="Proteomes" id="UP001528411">
    <property type="component" value="Unassembled WGS sequence"/>
</dbReference>
<accession>A0ABT5FGZ5</accession>
<organism evidence="3 4">
    <name type="scientific">Psychrosphaera algicola</name>
    <dbReference type="NCBI Taxonomy" id="3023714"/>
    <lineage>
        <taxon>Bacteria</taxon>
        <taxon>Pseudomonadati</taxon>
        <taxon>Pseudomonadota</taxon>
        <taxon>Gammaproteobacteria</taxon>
        <taxon>Alteromonadales</taxon>
        <taxon>Pseudoalteromonadaceae</taxon>
        <taxon>Psychrosphaera</taxon>
    </lineage>
</organism>
<dbReference type="Gene3D" id="1.10.287.1120">
    <property type="entry name" value="Bipartite methylase S protein"/>
    <property type="match status" value="1"/>
</dbReference>